<gene>
    <name evidence="2" type="ORF">ACFQE6_22460</name>
</gene>
<proteinExistence type="predicted"/>
<evidence type="ECO:0000313" key="2">
    <source>
        <dbReference type="EMBL" id="MFC6767649.1"/>
    </source>
</evidence>
<dbReference type="EMBL" id="JBHSWV010000413">
    <property type="protein sequence ID" value="MFC6767649.1"/>
    <property type="molecule type" value="Genomic_DNA"/>
</dbReference>
<accession>A0ABD5SRG2</accession>
<evidence type="ECO:0000313" key="3">
    <source>
        <dbReference type="Proteomes" id="UP001596383"/>
    </source>
</evidence>
<dbReference type="InterPro" id="IPR029069">
    <property type="entry name" value="HotDog_dom_sf"/>
</dbReference>
<dbReference type="CDD" id="cd03454">
    <property type="entry name" value="YdeM"/>
    <property type="match status" value="1"/>
</dbReference>
<dbReference type="PANTHER" id="PTHR43664:SF1">
    <property type="entry name" value="BETA-METHYLMALYL-COA DEHYDRATASE"/>
    <property type="match status" value="1"/>
</dbReference>
<comment type="caution">
    <text evidence="2">The sequence shown here is derived from an EMBL/GenBank/DDBJ whole genome shotgun (WGS) entry which is preliminary data.</text>
</comment>
<dbReference type="Pfam" id="PF01575">
    <property type="entry name" value="MaoC_dehydratas"/>
    <property type="match status" value="1"/>
</dbReference>
<protein>
    <submittedName>
        <fullName evidence="2">MaoC family dehydratase</fullName>
    </submittedName>
</protein>
<dbReference type="PANTHER" id="PTHR43664">
    <property type="entry name" value="MONOAMINE OXIDASE-RELATED"/>
    <property type="match status" value="1"/>
</dbReference>
<name>A0ABD5SRG2_9EURY</name>
<organism evidence="2 3">
    <name type="scientific">Natrinema soli</name>
    <dbReference type="NCBI Taxonomy" id="1930624"/>
    <lineage>
        <taxon>Archaea</taxon>
        <taxon>Methanobacteriati</taxon>
        <taxon>Methanobacteriota</taxon>
        <taxon>Stenosarchaea group</taxon>
        <taxon>Halobacteria</taxon>
        <taxon>Halobacteriales</taxon>
        <taxon>Natrialbaceae</taxon>
        <taxon>Natrinema</taxon>
    </lineage>
</organism>
<dbReference type="Proteomes" id="UP001596383">
    <property type="component" value="Unassembled WGS sequence"/>
</dbReference>
<sequence length="152" mass="16903">MPKLFEDLHEGETFESGTHTVTKSEIVSFAEQFDPQPFHVDEAAAEDSMFGGLVASGLHTLSLATRLTVDDCLSEIENMGGSGMDELRWNAPVRPGDTLTVRAEILEKTPSDSRPDRGYVDFKRRVYNDDGDEVMSVISHNIVRRRAADEES</sequence>
<dbReference type="Gene3D" id="3.10.129.10">
    <property type="entry name" value="Hotdog Thioesterase"/>
    <property type="match status" value="1"/>
</dbReference>
<keyword evidence="3" id="KW-1185">Reference proteome</keyword>
<dbReference type="SUPFAM" id="SSF54637">
    <property type="entry name" value="Thioesterase/thiol ester dehydrase-isomerase"/>
    <property type="match status" value="1"/>
</dbReference>
<reference evidence="2 3" key="1">
    <citation type="journal article" date="2019" name="Int. J. Syst. Evol. Microbiol.">
        <title>The Global Catalogue of Microorganisms (GCM) 10K type strain sequencing project: providing services to taxonomists for standard genome sequencing and annotation.</title>
        <authorList>
            <consortium name="The Broad Institute Genomics Platform"/>
            <consortium name="The Broad Institute Genome Sequencing Center for Infectious Disease"/>
            <person name="Wu L."/>
            <person name="Ma J."/>
        </authorList>
    </citation>
    <scope>NUCLEOTIDE SEQUENCE [LARGE SCALE GENOMIC DNA]</scope>
    <source>
        <strain evidence="2 3">LMG 29247</strain>
    </source>
</reference>
<dbReference type="InterPro" id="IPR052342">
    <property type="entry name" value="MCH/BMMD"/>
</dbReference>
<feature type="domain" description="MaoC-like" evidence="1">
    <location>
        <begin position="13"/>
        <end position="112"/>
    </location>
</feature>
<evidence type="ECO:0000259" key="1">
    <source>
        <dbReference type="Pfam" id="PF01575"/>
    </source>
</evidence>
<dbReference type="RefSeq" id="WP_273740512.1">
    <property type="nucleotide sequence ID" value="NZ_JAQIVI010000413.1"/>
</dbReference>
<dbReference type="AlphaFoldDB" id="A0ABD5SRG2"/>
<dbReference type="InterPro" id="IPR002539">
    <property type="entry name" value="MaoC-like_dom"/>
</dbReference>